<evidence type="ECO:0000313" key="2">
    <source>
        <dbReference type="Proteomes" id="UP001500394"/>
    </source>
</evidence>
<dbReference type="PROSITE" id="PS51257">
    <property type="entry name" value="PROKAR_LIPOPROTEIN"/>
    <property type="match status" value="1"/>
</dbReference>
<gene>
    <name evidence="1" type="ORF">GCM10023173_11120</name>
</gene>
<evidence type="ECO:0008006" key="3">
    <source>
        <dbReference type="Google" id="ProtNLM"/>
    </source>
</evidence>
<sequence>MKVIITVLSILSLSACQNNKTQSIASNDVKPQDSIQNIGGQTDEHGCYIAAGYTWSQLKNDCIRLFEDGIALENLNTTDTYHTAAYLIIDSLQKKAEIFVPSSHESILLTQQNDSTFSNGTFLLAKENFCWTISMKNTKLYQERK</sequence>
<keyword evidence="2" id="KW-1185">Reference proteome</keyword>
<dbReference type="Proteomes" id="UP001500394">
    <property type="component" value="Unassembled WGS sequence"/>
</dbReference>
<reference evidence="2" key="1">
    <citation type="journal article" date="2019" name="Int. J. Syst. Evol. Microbiol.">
        <title>The Global Catalogue of Microorganisms (GCM) 10K type strain sequencing project: providing services to taxonomists for standard genome sequencing and annotation.</title>
        <authorList>
            <consortium name="The Broad Institute Genomics Platform"/>
            <consortium name="The Broad Institute Genome Sequencing Center for Infectious Disease"/>
            <person name="Wu L."/>
            <person name="Ma J."/>
        </authorList>
    </citation>
    <scope>NUCLEOTIDE SEQUENCE [LARGE SCALE GENOMIC DNA]</scope>
    <source>
        <strain evidence="2">JCM 17858</strain>
    </source>
</reference>
<organism evidence="1 2">
    <name type="scientific">Sphingobacterium thermophilum</name>
    <dbReference type="NCBI Taxonomy" id="768534"/>
    <lineage>
        <taxon>Bacteria</taxon>
        <taxon>Pseudomonadati</taxon>
        <taxon>Bacteroidota</taxon>
        <taxon>Sphingobacteriia</taxon>
        <taxon>Sphingobacteriales</taxon>
        <taxon>Sphingobacteriaceae</taxon>
        <taxon>Sphingobacterium</taxon>
    </lineage>
</organism>
<name>A0ABP8R040_9SPHI</name>
<evidence type="ECO:0000313" key="1">
    <source>
        <dbReference type="EMBL" id="GAA4514480.1"/>
    </source>
</evidence>
<dbReference type="EMBL" id="BAABGR010000013">
    <property type="protein sequence ID" value="GAA4514480.1"/>
    <property type="molecule type" value="Genomic_DNA"/>
</dbReference>
<comment type="caution">
    <text evidence="1">The sequence shown here is derived from an EMBL/GenBank/DDBJ whole genome shotgun (WGS) entry which is preliminary data.</text>
</comment>
<proteinExistence type="predicted"/>
<accession>A0ABP8R040</accession>
<dbReference type="RefSeq" id="WP_345065886.1">
    <property type="nucleotide sequence ID" value="NZ_BAABGR010000013.1"/>
</dbReference>
<protein>
    <recommendedName>
        <fullName evidence="3">Lipoprotein</fullName>
    </recommendedName>
</protein>